<dbReference type="Pfam" id="PF22936">
    <property type="entry name" value="Pol_BBD"/>
    <property type="match status" value="1"/>
</dbReference>
<evidence type="ECO:0000259" key="4">
    <source>
        <dbReference type="PROSITE" id="PS50158"/>
    </source>
</evidence>
<proteinExistence type="predicted"/>
<dbReference type="InterPro" id="IPR036875">
    <property type="entry name" value="Znf_CCHC_sf"/>
</dbReference>
<reference evidence="5" key="1">
    <citation type="journal article" date="2022" name="Int. J. Mol. Sci.">
        <title>Draft Genome of Tanacetum Coccineum: Genomic Comparison of Closely Related Tanacetum-Family Plants.</title>
        <authorList>
            <person name="Yamashiro T."/>
            <person name="Shiraishi A."/>
            <person name="Nakayama K."/>
            <person name="Satake H."/>
        </authorList>
    </citation>
    <scope>NUCLEOTIDE SEQUENCE</scope>
</reference>
<keyword evidence="2" id="KW-0175">Coiled coil</keyword>
<reference evidence="5" key="2">
    <citation type="submission" date="2022-01" db="EMBL/GenBank/DDBJ databases">
        <authorList>
            <person name="Yamashiro T."/>
            <person name="Shiraishi A."/>
            <person name="Satake H."/>
            <person name="Nakayama K."/>
        </authorList>
    </citation>
    <scope>NUCLEOTIDE SEQUENCE</scope>
</reference>
<feature type="region of interest" description="Disordered" evidence="3">
    <location>
        <begin position="46"/>
        <end position="79"/>
    </location>
</feature>
<dbReference type="InterPro" id="IPR054722">
    <property type="entry name" value="PolX-like_BBD"/>
</dbReference>
<evidence type="ECO:0000256" key="2">
    <source>
        <dbReference type="SAM" id="Coils"/>
    </source>
</evidence>
<keyword evidence="1" id="KW-0862">Zinc</keyword>
<feature type="compositionally biased region" description="Polar residues" evidence="3">
    <location>
        <begin position="67"/>
        <end position="79"/>
    </location>
</feature>
<dbReference type="SUPFAM" id="SSF57756">
    <property type="entry name" value="Retrovirus zinc finger-like domains"/>
    <property type="match status" value="1"/>
</dbReference>
<dbReference type="Proteomes" id="UP001151760">
    <property type="component" value="Unassembled WGS sequence"/>
</dbReference>
<feature type="compositionally biased region" description="Low complexity" evidence="3">
    <location>
        <begin position="48"/>
        <end position="66"/>
    </location>
</feature>
<gene>
    <name evidence="5" type="ORF">Tco_0655448</name>
</gene>
<dbReference type="Gene3D" id="4.10.60.10">
    <property type="entry name" value="Zinc finger, CCHC-type"/>
    <property type="match status" value="1"/>
</dbReference>
<dbReference type="InterPro" id="IPR025724">
    <property type="entry name" value="GAG-pre-integrase_dom"/>
</dbReference>
<evidence type="ECO:0000313" key="6">
    <source>
        <dbReference type="Proteomes" id="UP001151760"/>
    </source>
</evidence>
<organism evidence="5 6">
    <name type="scientific">Tanacetum coccineum</name>
    <dbReference type="NCBI Taxonomy" id="301880"/>
    <lineage>
        <taxon>Eukaryota</taxon>
        <taxon>Viridiplantae</taxon>
        <taxon>Streptophyta</taxon>
        <taxon>Embryophyta</taxon>
        <taxon>Tracheophyta</taxon>
        <taxon>Spermatophyta</taxon>
        <taxon>Magnoliopsida</taxon>
        <taxon>eudicotyledons</taxon>
        <taxon>Gunneridae</taxon>
        <taxon>Pentapetalae</taxon>
        <taxon>asterids</taxon>
        <taxon>campanulids</taxon>
        <taxon>Asterales</taxon>
        <taxon>Asteraceae</taxon>
        <taxon>Asteroideae</taxon>
        <taxon>Anthemideae</taxon>
        <taxon>Anthemidinae</taxon>
        <taxon>Tanacetum</taxon>
    </lineage>
</organism>
<dbReference type="SMART" id="SM00343">
    <property type="entry name" value="ZnF_C2HC"/>
    <property type="match status" value="1"/>
</dbReference>
<accession>A0ABQ4X622</accession>
<evidence type="ECO:0000256" key="3">
    <source>
        <dbReference type="SAM" id="MobiDB-lite"/>
    </source>
</evidence>
<name>A0ABQ4X622_9ASTR</name>
<dbReference type="InterPro" id="IPR001878">
    <property type="entry name" value="Znf_CCHC"/>
</dbReference>
<feature type="coiled-coil region" evidence="2">
    <location>
        <begin position="312"/>
        <end position="339"/>
    </location>
</feature>
<keyword evidence="6" id="KW-1185">Reference proteome</keyword>
<protein>
    <submittedName>
        <fullName evidence="5">Ribonuclease H-like domain-containing protein</fullName>
    </submittedName>
</protein>
<keyword evidence="1" id="KW-0479">Metal-binding</keyword>
<feature type="domain" description="CCHC-type" evidence="4">
    <location>
        <begin position="158"/>
        <end position="172"/>
    </location>
</feature>
<dbReference type="Pfam" id="PF00098">
    <property type="entry name" value="zf-CCHC"/>
    <property type="match status" value="1"/>
</dbReference>
<dbReference type="PROSITE" id="PS50158">
    <property type="entry name" value="ZF_CCHC"/>
    <property type="match status" value="1"/>
</dbReference>
<comment type="caution">
    <text evidence="5">The sequence shown here is derived from an EMBL/GenBank/DDBJ whole genome shotgun (WGS) entry which is preliminary data.</text>
</comment>
<sequence>MNLKFLRSLPLEWKTHTLIWRNKPDLDTLSMDDLYNNLKIYETEVKGSSSSNQNSQNVAFVSSNNSGSSNQAHGSNSANTDSMSDAVIYSFFANQSNSPQLDNEDLQQIDADDLEEIDLKWQMAMLTMRARRFLNKTGRKISANGSETIGFNKSKVECYNCHKRGHFARECRAPRENRNREPVRRNVTVETTKTKALVAQDGLGYDWSDQAEEGPTNFALMAYTSLGSSSSSSSDSEVSTCSKACLKSYETLKEHYDNLTKDFNKSQLNVGAYKAGLESVEARLDVYKKNEVVFEEDIKILKLDIMLRDNALTELKKKFEKAEKERDDLKLTFRKFENSSKNISKLLEIQVSDKFKTGVGYDSQVFDRHVNDKYKTGEGYHASITSVPAVATSKVKTTESKSKSVSEPLIEDWISNSEDENETEFKSKQRKPNFAKEEFVKSNEYVKISRESVKKVENNKQAKYPRKNNQRPRAVLMKYGHKTLNTARQNSSKAAVLVNTAKPVNTAYLRPIVNSARTVSNVFNRAHSHVKRPFNKFTTNKNSNLNEKVNTVRRNVTTAGPKVEGNPQLELQEKGVIDSGCSRHMTGNKSYLSDYEEIDGGFVAFGGDPKGGKITGKGKISTGKLDFEDVYFVKELKFNLFSVSQMCDKKNSVLFTDTECVVLSPDFKLLDENHVLLRVPRKDNMYSVDLKNIVPSGGLTCLFAKATLDESNLWHRRLGHINFKTINRGSVWMHPRAGCYNYGIRARLRPVEPRSTVEFSGPTFEAAVQRAVDALLPGLTTRLTNEIRQNGAGGSGDQPPTIHTWLEKFGKQKPQSFSSATTPVDAENWIAHIEKIFNSIINSLGYNLLTLHKTYSLSYRRYFLQNRTE</sequence>
<dbReference type="EMBL" id="BQNB010009237">
    <property type="protein sequence ID" value="GJS60664.1"/>
    <property type="molecule type" value="Genomic_DNA"/>
</dbReference>
<dbReference type="Pfam" id="PF13976">
    <property type="entry name" value="gag_pre-integrs"/>
    <property type="match status" value="1"/>
</dbReference>
<evidence type="ECO:0000313" key="5">
    <source>
        <dbReference type="EMBL" id="GJS60664.1"/>
    </source>
</evidence>
<keyword evidence="1" id="KW-0863">Zinc-finger</keyword>
<evidence type="ECO:0000256" key="1">
    <source>
        <dbReference type="PROSITE-ProRule" id="PRU00047"/>
    </source>
</evidence>